<evidence type="ECO:0000313" key="2">
    <source>
        <dbReference type="Proteomes" id="UP000015961"/>
    </source>
</evidence>
<evidence type="ECO:0000313" key="1">
    <source>
        <dbReference type="EMBL" id="EOT83915.1"/>
    </source>
</evidence>
<accession>S0KS95</accession>
<dbReference type="eggNOG" id="ENOG5033R2X">
    <property type="taxonomic scope" value="Bacteria"/>
</dbReference>
<dbReference type="Proteomes" id="UP000015961">
    <property type="component" value="Unassembled WGS sequence"/>
</dbReference>
<dbReference type="RefSeq" id="WP_016185490.1">
    <property type="nucleotide sequence ID" value="NZ_ASWO01000005.1"/>
</dbReference>
<sequence length="323" mass="37566">MNKNEQEQASLQRDEVEVVKKAVVTVEDVPSPSLSTIPLDQTNFDEYETEKKALHRTILTQINQTERILADLKLQKLLAEADFPSLVEAFCEFTQDKAEISNTAKAQLEDYVLFYLLYPLKEGSLQKTSDTRIWQAKHFFIRYQTNASRITLEIKIPVTNTRFESTYLPLFDFDLHKMTTSVREEEVMKLIQLWYSKKVFSRSQLSLINYDLNRLLANIKELGFVVQENFLDNTLVLDRSITSPVTITAPILDQIFIVLMENPQYDLHKLGETTYKIVLDHGQTLQFEENTEQAALILFSNNRKRSILDFFTHYPFLVPLLIV</sequence>
<name>S0KS95_9ENTE</name>
<protein>
    <submittedName>
        <fullName evidence="1">Uncharacterized protein</fullName>
    </submittedName>
</protein>
<keyword evidence="2" id="KW-1185">Reference proteome</keyword>
<reference evidence="1 2" key="1">
    <citation type="submission" date="2013-03" db="EMBL/GenBank/DDBJ databases">
        <title>The Genome Sequence of Enterococcus sulfureus ATCC_49903 (PacBio/Illumina hybrid assembly).</title>
        <authorList>
            <consortium name="The Broad Institute Genomics Platform"/>
            <consortium name="The Broad Institute Genome Sequencing Center for Infectious Disease"/>
            <person name="Earl A."/>
            <person name="Russ C."/>
            <person name="Gilmore M."/>
            <person name="Surin D."/>
            <person name="Walker B."/>
            <person name="Young S."/>
            <person name="Zeng Q."/>
            <person name="Gargeya S."/>
            <person name="Fitzgerald M."/>
            <person name="Haas B."/>
            <person name="Abouelleil A."/>
            <person name="Allen A.W."/>
            <person name="Alvarado L."/>
            <person name="Arachchi H.M."/>
            <person name="Berlin A.M."/>
            <person name="Chapman S.B."/>
            <person name="Gainer-Dewar J."/>
            <person name="Goldberg J."/>
            <person name="Griggs A."/>
            <person name="Gujja S."/>
            <person name="Hansen M."/>
            <person name="Howarth C."/>
            <person name="Imamovic A."/>
            <person name="Ireland A."/>
            <person name="Larimer J."/>
            <person name="McCowan C."/>
            <person name="Murphy C."/>
            <person name="Pearson M."/>
            <person name="Poon T.W."/>
            <person name="Priest M."/>
            <person name="Roberts A."/>
            <person name="Saif S."/>
            <person name="Shea T."/>
            <person name="Sisk P."/>
            <person name="Sykes S."/>
            <person name="Wortman J."/>
            <person name="Nusbaum C."/>
            <person name="Birren B."/>
        </authorList>
    </citation>
    <scope>NUCLEOTIDE SEQUENCE [LARGE SCALE GENOMIC DNA]</scope>
    <source>
        <strain evidence="1 2">ATCC 49903</strain>
    </source>
</reference>
<dbReference type="OrthoDB" id="2193542at2"/>
<comment type="caution">
    <text evidence="1">The sequence shown here is derived from an EMBL/GenBank/DDBJ whole genome shotgun (WGS) entry which is preliminary data.</text>
</comment>
<dbReference type="AlphaFoldDB" id="S0KS95"/>
<dbReference type="PATRIC" id="fig|1140003.3.peg.995"/>
<proteinExistence type="predicted"/>
<dbReference type="STRING" id="1140003.OMY_01038"/>
<dbReference type="EMBL" id="ASWO01000005">
    <property type="protein sequence ID" value="EOT83915.1"/>
    <property type="molecule type" value="Genomic_DNA"/>
</dbReference>
<gene>
    <name evidence="1" type="ORF">I573_01640</name>
</gene>
<organism evidence="1 2">
    <name type="scientific">Enterococcus sulfureus ATCC 49903</name>
    <dbReference type="NCBI Taxonomy" id="1140003"/>
    <lineage>
        <taxon>Bacteria</taxon>
        <taxon>Bacillati</taxon>
        <taxon>Bacillota</taxon>
        <taxon>Bacilli</taxon>
        <taxon>Lactobacillales</taxon>
        <taxon>Enterococcaceae</taxon>
        <taxon>Enterococcus</taxon>
    </lineage>
</organism>